<keyword evidence="8 9" id="KW-0472">Membrane</keyword>
<dbReference type="GeneID" id="30033548"/>
<proteinExistence type="inferred from homology"/>
<dbReference type="GO" id="GO:0006888">
    <property type="term" value="P:endoplasmic reticulum to Golgi vesicle-mediated transport"/>
    <property type="evidence" value="ECO:0007669"/>
    <property type="project" value="EnsemblFungi"/>
</dbReference>
<dbReference type="RefSeq" id="XP_018735901.1">
    <property type="nucleotide sequence ID" value="XM_018878616.1"/>
</dbReference>
<evidence type="ECO:0000256" key="2">
    <source>
        <dbReference type="ARBA" id="ARBA00008473"/>
    </source>
</evidence>
<feature type="coiled-coil region" evidence="10">
    <location>
        <begin position="79"/>
        <end position="106"/>
    </location>
</feature>
<keyword evidence="4 11" id="KW-0812">Transmembrane</keyword>
<dbReference type="PANTHER" id="PTHR21094:SF2">
    <property type="entry name" value="GOLGI SNAP RECEPTOR COMPLEX MEMBER 1"/>
    <property type="match status" value="1"/>
</dbReference>
<dbReference type="PIRSF" id="PIRSF027109">
    <property type="entry name" value="Golgi_SNARE"/>
    <property type="match status" value="1"/>
</dbReference>
<dbReference type="GO" id="GO:0006906">
    <property type="term" value="P:vesicle fusion"/>
    <property type="evidence" value="ECO:0007669"/>
    <property type="project" value="EnsemblFungi"/>
</dbReference>
<dbReference type="GO" id="GO:0048219">
    <property type="term" value="P:inter-Golgi cisterna vesicle-mediated transport"/>
    <property type="evidence" value="ECO:0007669"/>
    <property type="project" value="TreeGrafter"/>
</dbReference>
<evidence type="ECO:0000256" key="5">
    <source>
        <dbReference type="ARBA" id="ARBA00022927"/>
    </source>
</evidence>
<dbReference type="InterPro" id="IPR023601">
    <property type="entry name" value="Golgi_SNAP_su1"/>
</dbReference>
<comment type="similarity">
    <text evidence="2 9">Belongs to the GOSR1 family.</text>
</comment>
<keyword evidence="13" id="KW-1185">Reference proteome</keyword>
<dbReference type="Pfam" id="PF12352">
    <property type="entry name" value="V-SNARE_C"/>
    <property type="match status" value="1"/>
</dbReference>
<keyword evidence="3 9" id="KW-0813">Transport</keyword>
<comment type="subcellular location">
    <subcellularLocation>
        <location evidence="1">Golgi apparatus membrane</location>
        <topology evidence="1">Single-pass type IV membrane protein</topology>
    </subcellularLocation>
</comment>
<name>A0A167DXT7_9ASCO</name>
<accession>A0A167DXT7</accession>
<evidence type="ECO:0000256" key="8">
    <source>
        <dbReference type="ARBA" id="ARBA00023136"/>
    </source>
</evidence>
<dbReference type="AlphaFoldDB" id="A0A167DXT7"/>
<evidence type="ECO:0000313" key="12">
    <source>
        <dbReference type="EMBL" id="ANB13424.1"/>
    </source>
</evidence>
<evidence type="ECO:0000256" key="10">
    <source>
        <dbReference type="SAM" id="Coils"/>
    </source>
</evidence>
<dbReference type="GO" id="GO:0005484">
    <property type="term" value="F:SNAP receptor activity"/>
    <property type="evidence" value="ECO:0007669"/>
    <property type="project" value="EnsemblFungi"/>
</dbReference>
<dbReference type="EMBL" id="CP014501">
    <property type="protein sequence ID" value="ANB13424.1"/>
    <property type="molecule type" value="Genomic_DNA"/>
</dbReference>
<gene>
    <name evidence="12" type="primary">GOS1</name>
    <name evidence="12" type="ORF">AWJ20_1715</name>
</gene>
<evidence type="ECO:0000256" key="6">
    <source>
        <dbReference type="ARBA" id="ARBA00022989"/>
    </source>
</evidence>
<dbReference type="Proteomes" id="UP000189580">
    <property type="component" value="Chromosome a"/>
</dbReference>
<evidence type="ECO:0000256" key="7">
    <source>
        <dbReference type="ARBA" id="ARBA00023034"/>
    </source>
</evidence>
<comment type="function">
    <text evidence="9">Involved in transport from the ER to the Golgi apparatus as well as in intra-Golgi transport. It belongs to a super-family of proteins called t-SNAREs or soluble NSF (N-ethylmaleimide-sensitive factor) attachment protein receptor.</text>
</comment>
<evidence type="ECO:0000256" key="1">
    <source>
        <dbReference type="ARBA" id="ARBA00004409"/>
    </source>
</evidence>
<dbReference type="GO" id="GO:0005801">
    <property type="term" value="C:cis-Golgi network"/>
    <property type="evidence" value="ECO:0007669"/>
    <property type="project" value="InterPro"/>
</dbReference>
<dbReference type="KEGG" id="slb:AWJ20_1715"/>
<dbReference type="GO" id="GO:0031201">
    <property type="term" value="C:SNARE complex"/>
    <property type="evidence" value="ECO:0007669"/>
    <property type="project" value="EnsemblFungi"/>
</dbReference>
<dbReference type="PANTHER" id="PTHR21094">
    <property type="entry name" value="GOS-28 SNARE- RELATED"/>
    <property type="match status" value="1"/>
</dbReference>
<keyword evidence="5 9" id="KW-0653">Protein transport</keyword>
<keyword evidence="7 9" id="KW-0333">Golgi apparatus</keyword>
<organism evidence="12 13">
    <name type="scientific">Sugiyamaella lignohabitans</name>
    <dbReference type="NCBI Taxonomy" id="796027"/>
    <lineage>
        <taxon>Eukaryota</taxon>
        <taxon>Fungi</taxon>
        <taxon>Dikarya</taxon>
        <taxon>Ascomycota</taxon>
        <taxon>Saccharomycotina</taxon>
        <taxon>Dipodascomycetes</taxon>
        <taxon>Dipodascales</taxon>
        <taxon>Trichomonascaceae</taxon>
        <taxon>Sugiyamaella</taxon>
    </lineage>
</organism>
<protein>
    <recommendedName>
        <fullName evidence="9">Golgi SNAP receptor complex member 1</fullName>
    </recommendedName>
</protein>
<keyword evidence="6 11" id="KW-1133">Transmembrane helix</keyword>
<keyword evidence="9" id="KW-0931">ER-Golgi transport</keyword>
<comment type="subunit">
    <text evidence="9">Component of several multiprotein Golgi SNARE complexes.</text>
</comment>
<dbReference type="OrthoDB" id="422156at2759"/>
<evidence type="ECO:0000256" key="3">
    <source>
        <dbReference type="ARBA" id="ARBA00022448"/>
    </source>
</evidence>
<sequence length="222" mass="25192">MSSFPQIRSQLRTLESRTESSLSEYSGIIQSVSSSPSTTESTLIQDIESSLKQRQDLISQLNRIVDSDANSSATKLHQLQRHKEVLMEHKTEYQRAQATIEQERNRTNLLSSVRSDIATHRTRSATPGTGQDASSYMLEERSRIDNSHNLTDTLLAQAYETRDEFIRQRASLASVQRRILQSASHIPGLNTLISKVNTRKKRDSLILASLITLCILFIFFIR</sequence>
<feature type="transmembrane region" description="Helical" evidence="11">
    <location>
        <begin position="204"/>
        <end position="221"/>
    </location>
</feature>
<evidence type="ECO:0000256" key="11">
    <source>
        <dbReference type="SAM" id="Phobius"/>
    </source>
</evidence>
<evidence type="ECO:0000256" key="9">
    <source>
        <dbReference type="PIRNR" id="PIRNR027109"/>
    </source>
</evidence>
<evidence type="ECO:0000256" key="4">
    <source>
        <dbReference type="ARBA" id="ARBA00022692"/>
    </source>
</evidence>
<dbReference type="GO" id="GO:0000139">
    <property type="term" value="C:Golgi membrane"/>
    <property type="evidence" value="ECO:0007669"/>
    <property type="project" value="UniProtKB-SubCell"/>
</dbReference>
<dbReference type="GO" id="GO:0006886">
    <property type="term" value="P:intracellular protein transport"/>
    <property type="evidence" value="ECO:0007669"/>
    <property type="project" value="EnsemblFungi"/>
</dbReference>
<keyword evidence="10" id="KW-0175">Coiled coil</keyword>
<evidence type="ECO:0000313" key="13">
    <source>
        <dbReference type="Proteomes" id="UP000189580"/>
    </source>
</evidence>
<reference evidence="12 13" key="1">
    <citation type="submission" date="2016-02" db="EMBL/GenBank/DDBJ databases">
        <title>Complete genome sequence and transcriptome regulation of the pentose utilising yeast Sugiyamaella lignohabitans.</title>
        <authorList>
            <person name="Bellasio M."/>
            <person name="Peymann A."/>
            <person name="Valli M."/>
            <person name="Sipitzky M."/>
            <person name="Graf A."/>
            <person name="Sauer M."/>
            <person name="Marx H."/>
            <person name="Mattanovich D."/>
        </authorList>
    </citation>
    <scope>NUCLEOTIDE SEQUENCE [LARGE SCALE GENOMIC DNA]</scope>
    <source>
        <strain evidence="12 13">CBS 10342</strain>
    </source>
</reference>
<dbReference type="GO" id="GO:0005797">
    <property type="term" value="C:Golgi medial cisterna"/>
    <property type="evidence" value="ECO:0007669"/>
    <property type="project" value="EnsemblFungi"/>
</dbReference>